<reference evidence="2" key="1">
    <citation type="journal article" date="2019" name="Int. J. Syst. Evol. Microbiol.">
        <title>The Global Catalogue of Microorganisms (GCM) 10K type strain sequencing project: providing services to taxonomists for standard genome sequencing and annotation.</title>
        <authorList>
            <consortium name="The Broad Institute Genomics Platform"/>
            <consortium name="The Broad Institute Genome Sequencing Center for Infectious Disease"/>
            <person name="Wu L."/>
            <person name="Ma J."/>
        </authorList>
    </citation>
    <scope>NUCLEOTIDE SEQUENCE [LARGE SCALE GENOMIC DNA]</scope>
    <source>
        <strain evidence="2">JCM 15592</strain>
    </source>
</reference>
<dbReference type="Proteomes" id="UP001499938">
    <property type="component" value="Unassembled WGS sequence"/>
</dbReference>
<evidence type="ECO:0000313" key="1">
    <source>
        <dbReference type="EMBL" id="GAA1786457.1"/>
    </source>
</evidence>
<comment type="caution">
    <text evidence="1">The sequence shown here is derived from an EMBL/GenBank/DDBJ whole genome shotgun (WGS) entry which is preliminary data.</text>
</comment>
<name>A0ABP4XKG9_9MICO</name>
<protein>
    <submittedName>
        <fullName evidence="1">Uncharacterized protein</fullName>
    </submittedName>
</protein>
<keyword evidence="2" id="KW-1185">Reference proteome</keyword>
<accession>A0ABP4XKG9</accession>
<proteinExistence type="predicted"/>
<gene>
    <name evidence="1" type="ORF">GCM10009811_09410</name>
</gene>
<sequence length="109" mass="12015">MLTRGTVIRRYGGTVGRRERLRPVEVSAAWPRETVPDPVHESVRRYVLNLTVAIGDGSIRSAAKLTQVNYSTLHAVLRGEAWPDAITVARTEQGLGARLWEGPVALPED</sequence>
<dbReference type="EMBL" id="BAAAPO010000015">
    <property type="protein sequence ID" value="GAA1786457.1"/>
    <property type="molecule type" value="Genomic_DNA"/>
</dbReference>
<evidence type="ECO:0000313" key="2">
    <source>
        <dbReference type="Proteomes" id="UP001499938"/>
    </source>
</evidence>
<organism evidence="1 2">
    <name type="scientific">Nostocoides veronense</name>
    <dbReference type="NCBI Taxonomy" id="330836"/>
    <lineage>
        <taxon>Bacteria</taxon>
        <taxon>Bacillati</taxon>
        <taxon>Actinomycetota</taxon>
        <taxon>Actinomycetes</taxon>
        <taxon>Micrococcales</taxon>
        <taxon>Intrasporangiaceae</taxon>
        <taxon>Nostocoides</taxon>
    </lineage>
</organism>